<evidence type="ECO:0000313" key="2">
    <source>
        <dbReference type="EMBL" id="KAA3484242.1"/>
    </source>
</evidence>
<comment type="caution">
    <text evidence="2">The sequence shown here is derived from an EMBL/GenBank/DDBJ whole genome shotgun (WGS) entry which is preliminary data.</text>
</comment>
<keyword evidence="3" id="KW-1185">Reference proteome</keyword>
<feature type="domain" description="Reverse transcriptase/retrotransposon-derived protein RNase H-like" evidence="1">
    <location>
        <begin position="2"/>
        <end position="41"/>
    </location>
</feature>
<dbReference type="OrthoDB" id="111931at2759"/>
<evidence type="ECO:0000313" key="3">
    <source>
        <dbReference type="Proteomes" id="UP000325315"/>
    </source>
</evidence>
<dbReference type="EMBL" id="SMMG02000002">
    <property type="protein sequence ID" value="KAA3484242.1"/>
    <property type="molecule type" value="Genomic_DNA"/>
</dbReference>
<dbReference type="Pfam" id="PF17919">
    <property type="entry name" value="RT_RNaseH_2"/>
    <property type="match status" value="1"/>
</dbReference>
<dbReference type="InterPro" id="IPR043502">
    <property type="entry name" value="DNA/RNA_pol_sf"/>
</dbReference>
<protein>
    <submittedName>
        <fullName evidence="2">Transposon Ty3-G Gag-Pol polyprotein</fullName>
    </submittedName>
</protein>
<evidence type="ECO:0000259" key="1">
    <source>
        <dbReference type="Pfam" id="PF17919"/>
    </source>
</evidence>
<dbReference type="InterPro" id="IPR041577">
    <property type="entry name" value="RT_RNaseH_2"/>
</dbReference>
<gene>
    <name evidence="2" type="ORF">EPI10_006337</name>
</gene>
<organism evidence="2 3">
    <name type="scientific">Gossypium australe</name>
    <dbReference type="NCBI Taxonomy" id="47621"/>
    <lineage>
        <taxon>Eukaryota</taxon>
        <taxon>Viridiplantae</taxon>
        <taxon>Streptophyta</taxon>
        <taxon>Embryophyta</taxon>
        <taxon>Tracheophyta</taxon>
        <taxon>Spermatophyta</taxon>
        <taxon>Magnoliopsida</taxon>
        <taxon>eudicotyledons</taxon>
        <taxon>Gunneridae</taxon>
        <taxon>Pentapetalae</taxon>
        <taxon>rosids</taxon>
        <taxon>malvids</taxon>
        <taxon>Malvales</taxon>
        <taxon>Malvaceae</taxon>
        <taxon>Malvoideae</taxon>
        <taxon>Gossypium</taxon>
    </lineage>
</organism>
<name>A0A5B6WTS2_9ROSI</name>
<accession>A0A5B6WTS2</accession>
<sequence length="71" mass="8160">MLIQPEPGKDFLVYSDASHTGLGCMLMQERKVVAYASKKLKWCLHSRFGDTNCMWRSVPSTRMTRVLSTYT</sequence>
<proteinExistence type="predicted"/>
<dbReference type="AlphaFoldDB" id="A0A5B6WTS2"/>
<reference evidence="3" key="1">
    <citation type="journal article" date="2019" name="Plant Biotechnol. J.">
        <title>Genome sequencing of the Australian wild diploid species Gossypium australe highlights disease resistance and delayed gland morphogenesis.</title>
        <authorList>
            <person name="Cai Y."/>
            <person name="Cai X."/>
            <person name="Wang Q."/>
            <person name="Wang P."/>
            <person name="Zhang Y."/>
            <person name="Cai C."/>
            <person name="Xu Y."/>
            <person name="Wang K."/>
            <person name="Zhou Z."/>
            <person name="Wang C."/>
            <person name="Geng S."/>
            <person name="Li B."/>
            <person name="Dong Q."/>
            <person name="Hou Y."/>
            <person name="Wang H."/>
            <person name="Ai P."/>
            <person name="Liu Z."/>
            <person name="Yi F."/>
            <person name="Sun M."/>
            <person name="An G."/>
            <person name="Cheng J."/>
            <person name="Zhang Y."/>
            <person name="Shi Q."/>
            <person name="Xie Y."/>
            <person name="Shi X."/>
            <person name="Chang Y."/>
            <person name="Huang F."/>
            <person name="Chen Y."/>
            <person name="Hong S."/>
            <person name="Mi L."/>
            <person name="Sun Q."/>
            <person name="Zhang L."/>
            <person name="Zhou B."/>
            <person name="Peng R."/>
            <person name="Zhang X."/>
            <person name="Liu F."/>
        </authorList>
    </citation>
    <scope>NUCLEOTIDE SEQUENCE [LARGE SCALE GENOMIC DNA]</scope>
    <source>
        <strain evidence="3">cv. PA1801</strain>
    </source>
</reference>
<dbReference type="SUPFAM" id="SSF56672">
    <property type="entry name" value="DNA/RNA polymerases"/>
    <property type="match status" value="1"/>
</dbReference>
<dbReference type="Proteomes" id="UP000325315">
    <property type="component" value="Unassembled WGS sequence"/>
</dbReference>